<evidence type="ECO:0000313" key="2">
    <source>
        <dbReference type="Proteomes" id="UP001642484"/>
    </source>
</evidence>
<dbReference type="Proteomes" id="UP001642484">
    <property type="component" value="Unassembled WGS sequence"/>
</dbReference>
<reference evidence="1 2" key="1">
    <citation type="submission" date="2024-02" db="EMBL/GenBank/DDBJ databases">
        <authorList>
            <person name="Chen Y."/>
            <person name="Shah S."/>
            <person name="Dougan E. K."/>
            <person name="Thang M."/>
            <person name="Chan C."/>
        </authorList>
    </citation>
    <scope>NUCLEOTIDE SEQUENCE [LARGE SCALE GENOMIC DNA]</scope>
</reference>
<protein>
    <submittedName>
        <fullName evidence="1">Uncharacterized protein</fullName>
    </submittedName>
</protein>
<comment type="caution">
    <text evidence="1">The sequence shown here is derived from an EMBL/GenBank/DDBJ whole genome shotgun (WGS) entry which is preliminary data.</text>
</comment>
<dbReference type="EMBL" id="CAXAMN010023979">
    <property type="protein sequence ID" value="CAK9082892.1"/>
    <property type="molecule type" value="Genomic_DNA"/>
</dbReference>
<accession>A0ABP0Q538</accession>
<gene>
    <name evidence="1" type="ORF">CCMP2556_LOCUS40462</name>
</gene>
<evidence type="ECO:0000313" key="1">
    <source>
        <dbReference type="EMBL" id="CAK9082892.1"/>
    </source>
</evidence>
<proteinExistence type="predicted"/>
<sequence length="155" mass="17076">MHTNGVLISARKGVRSIHNFPLEVKKCNPCTATISTPSPPRLPSITTVWTQCTHTILCCSRSRLVTASTSTQRRSSTFRWRVSLMGSEDAGDFTCLWRHVAQFGSKQGASFILRIFSLSGWAHVFGIRLSGRFGQILEDTEEQSGAKSTNESTGI</sequence>
<keyword evidence="2" id="KW-1185">Reference proteome</keyword>
<organism evidence="1 2">
    <name type="scientific">Durusdinium trenchii</name>
    <dbReference type="NCBI Taxonomy" id="1381693"/>
    <lineage>
        <taxon>Eukaryota</taxon>
        <taxon>Sar</taxon>
        <taxon>Alveolata</taxon>
        <taxon>Dinophyceae</taxon>
        <taxon>Suessiales</taxon>
        <taxon>Symbiodiniaceae</taxon>
        <taxon>Durusdinium</taxon>
    </lineage>
</organism>
<name>A0ABP0Q538_9DINO</name>